<comment type="caution">
    <text evidence="2">The sequence shown here is derived from an EMBL/GenBank/DDBJ whole genome shotgun (WGS) entry which is preliminary data.</text>
</comment>
<keyword evidence="1" id="KW-0812">Transmembrane</keyword>
<dbReference type="AlphaFoldDB" id="A0A3A2ZWU6"/>
<dbReference type="Proteomes" id="UP000266188">
    <property type="component" value="Unassembled WGS sequence"/>
</dbReference>
<evidence type="ECO:0000313" key="2">
    <source>
        <dbReference type="EMBL" id="RJE27628.1"/>
    </source>
</evidence>
<dbReference type="EMBL" id="MVGC01000001">
    <property type="protein sequence ID" value="RJE27628.1"/>
    <property type="molecule type" value="Genomic_DNA"/>
</dbReference>
<dbReference type="STRING" id="2070753.A0A3A2ZWU6"/>
<sequence length="576" mass="65383">MGSELSVKPDSKPGIILDGVSIWWACWACIWTAAVVAGMTFLIIRRNSPTLRIRGIYLSLSSIVLLHLYWIAVQFGYMLGPLMPGDAQYWIMGTYLPCGIALFHASNSRFLHVAKLQKKYAHRDSNAIDHQNSKYRNGWIARFRRLDYDIRILIIVGIGMVFQIFLTCLMWIISRKWHSSWGIPGTGVHGPIMAQKMEQGRGWEWWPGVAWQFIWAWFVAPYILWKSRNIHDTQGWRVQTIGCALSNLHATPMWLIGLYVPGMAPVNEYFLPPQWICLSIIFMEIFTVFLPCWEVMRTQNLRKETLDTIAQWENKTKASDSGSKSLNSSSSTIINSILSGWKSSKGSVNSSESDSVLSMSALEYVLQRNPGPLQEFSALRDFSGENIAFLNSVKEWKNTFPMAVLNSEGQKGDDVKELIHERFGRALRIYADFISPRYAEFPINISSQDLKKLDSIFETPARNLYGNKRESDVDPATPFEAPPGLDFLRPPPSPMSCNDSQKAINITVSGSSSDHAQYWGEIPDAFDEKVFDDAEKSIKYLVLTNTWPKFIKDHRVSIDSAATLEAGNRVQLAREE</sequence>
<feature type="transmembrane region" description="Helical" evidence="1">
    <location>
        <begin position="20"/>
        <end position="44"/>
    </location>
</feature>
<feature type="transmembrane region" description="Helical" evidence="1">
    <location>
        <begin position="236"/>
        <end position="260"/>
    </location>
</feature>
<feature type="transmembrane region" description="Helical" evidence="1">
    <location>
        <begin position="56"/>
        <end position="75"/>
    </location>
</feature>
<proteinExistence type="predicted"/>
<feature type="transmembrane region" description="Helical" evidence="1">
    <location>
        <begin position="87"/>
        <end position="105"/>
    </location>
</feature>
<gene>
    <name evidence="2" type="ORF">PHISCL_00053</name>
</gene>
<keyword evidence="1" id="KW-0472">Membrane</keyword>
<protein>
    <recommendedName>
        <fullName evidence="4">RGS domain-containing protein</fullName>
    </recommendedName>
</protein>
<dbReference type="InterPro" id="IPR044926">
    <property type="entry name" value="RGS_subdomain_2"/>
</dbReference>
<dbReference type="Gene3D" id="1.10.167.10">
    <property type="entry name" value="Regulator of G-protein Signalling 4, domain 2"/>
    <property type="match status" value="1"/>
</dbReference>
<evidence type="ECO:0000256" key="1">
    <source>
        <dbReference type="SAM" id="Phobius"/>
    </source>
</evidence>
<reference evidence="3" key="1">
    <citation type="submission" date="2017-02" db="EMBL/GenBank/DDBJ databases">
        <authorList>
            <person name="Tafer H."/>
            <person name="Lopandic K."/>
        </authorList>
    </citation>
    <scope>NUCLEOTIDE SEQUENCE [LARGE SCALE GENOMIC DNA]</scope>
    <source>
        <strain evidence="3">CBS 366.77</strain>
    </source>
</reference>
<organism evidence="2 3">
    <name type="scientific">Aspergillus sclerotialis</name>
    <dbReference type="NCBI Taxonomy" id="2070753"/>
    <lineage>
        <taxon>Eukaryota</taxon>
        <taxon>Fungi</taxon>
        <taxon>Dikarya</taxon>
        <taxon>Ascomycota</taxon>
        <taxon>Pezizomycotina</taxon>
        <taxon>Eurotiomycetes</taxon>
        <taxon>Eurotiomycetidae</taxon>
        <taxon>Eurotiales</taxon>
        <taxon>Aspergillaceae</taxon>
        <taxon>Aspergillus</taxon>
        <taxon>Aspergillus subgen. Polypaecilum</taxon>
    </lineage>
</organism>
<feature type="transmembrane region" description="Helical" evidence="1">
    <location>
        <begin position="272"/>
        <end position="293"/>
    </location>
</feature>
<evidence type="ECO:0008006" key="4">
    <source>
        <dbReference type="Google" id="ProtNLM"/>
    </source>
</evidence>
<feature type="transmembrane region" description="Helical" evidence="1">
    <location>
        <begin position="152"/>
        <end position="173"/>
    </location>
</feature>
<keyword evidence="3" id="KW-1185">Reference proteome</keyword>
<dbReference type="SUPFAM" id="SSF48097">
    <property type="entry name" value="Regulator of G-protein signaling, RGS"/>
    <property type="match status" value="1"/>
</dbReference>
<evidence type="ECO:0000313" key="3">
    <source>
        <dbReference type="Proteomes" id="UP000266188"/>
    </source>
</evidence>
<name>A0A3A2ZWU6_9EURO</name>
<keyword evidence="1" id="KW-1133">Transmembrane helix</keyword>
<dbReference type="InterPro" id="IPR036305">
    <property type="entry name" value="RGS_sf"/>
</dbReference>
<accession>A0A3A2ZWU6</accession>
<dbReference type="OrthoDB" id="5313079at2759"/>
<feature type="transmembrane region" description="Helical" evidence="1">
    <location>
        <begin position="205"/>
        <end position="224"/>
    </location>
</feature>